<keyword evidence="9" id="KW-0472">Membrane</keyword>
<dbReference type="GO" id="GO:0045840">
    <property type="term" value="P:positive regulation of mitotic nuclear division"/>
    <property type="evidence" value="ECO:0007669"/>
    <property type="project" value="TreeGrafter"/>
</dbReference>
<feature type="chain" id="PRO_5025604674" evidence="10">
    <location>
        <begin position="24"/>
        <end position="229"/>
    </location>
</feature>
<feature type="transmembrane region" description="Helical" evidence="9">
    <location>
        <begin position="115"/>
        <end position="138"/>
    </location>
</feature>
<keyword evidence="13" id="KW-1185">Reference proteome</keyword>
<evidence type="ECO:0000313" key="13">
    <source>
        <dbReference type="Proteomes" id="UP000472264"/>
    </source>
</evidence>
<dbReference type="PRINTS" id="PR00009">
    <property type="entry name" value="EGFTGF"/>
</dbReference>
<proteinExistence type="predicted"/>
<dbReference type="Proteomes" id="UP000472264">
    <property type="component" value="Chromosome 12"/>
</dbReference>
<feature type="domain" description="EGF-like" evidence="11">
    <location>
        <begin position="61"/>
        <end position="101"/>
    </location>
</feature>
<dbReference type="GO" id="GO:0008284">
    <property type="term" value="P:positive regulation of cell population proliferation"/>
    <property type="evidence" value="ECO:0007669"/>
    <property type="project" value="TreeGrafter"/>
</dbReference>
<evidence type="ECO:0000256" key="7">
    <source>
        <dbReference type="PROSITE-ProRule" id="PRU00076"/>
    </source>
</evidence>
<dbReference type="PROSITE" id="PS00022">
    <property type="entry name" value="EGF_1"/>
    <property type="match status" value="1"/>
</dbReference>
<evidence type="ECO:0000256" key="3">
    <source>
        <dbReference type="ARBA" id="ARBA00022536"/>
    </source>
</evidence>
<evidence type="ECO:0000256" key="8">
    <source>
        <dbReference type="SAM" id="MobiDB-lite"/>
    </source>
</evidence>
<keyword evidence="5 7" id="KW-1015">Disulfide bond</keyword>
<evidence type="ECO:0000256" key="5">
    <source>
        <dbReference type="ARBA" id="ARBA00023157"/>
    </source>
</evidence>
<accession>A0A665UF99</accession>
<reference evidence="12" key="2">
    <citation type="submission" date="2025-08" db="UniProtKB">
        <authorList>
            <consortium name="Ensembl"/>
        </authorList>
    </citation>
    <scope>IDENTIFICATION</scope>
</reference>
<dbReference type="GO" id="GO:0005615">
    <property type="term" value="C:extracellular space"/>
    <property type="evidence" value="ECO:0007669"/>
    <property type="project" value="TreeGrafter"/>
</dbReference>
<dbReference type="PANTHER" id="PTHR10740">
    <property type="entry name" value="TRANSFORMING GROWTH FACTOR ALPHA"/>
    <property type="match status" value="1"/>
</dbReference>
<keyword evidence="4" id="KW-0339">Growth factor</keyword>
<reference evidence="12" key="1">
    <citation type="submission" date="2021-04" db="EMBL/GenBank/DDBJ databases">
        <authorList>
            <consortium name="Wellcome Sanger Institute Data Sharing"/>
        </authorList>
    </citation>
    <scope>NUCLEOTIDE SEQUENCE [LARGE SCALE GENOMIC DNA]</scope>
</reference>
<sequence>MAKVYRLCVGILTALALCKHCLAQGNATDKSANGTVSYCHHHGNRDNCTVDTTDTGQWSGHFSKCPEEVKHFCVHGECRYIKDQEVPSCRCQRGYIGARCEYVDLDWQIGEKRQIIIACVIAGLVLLILFVIFICLCSHRRCRLWKRRARRREEPRNGTEKLNMMDTSAAHPTLTPDSTEPAPQYEEHRAMGGVTGLDRTGACAQTFVDKVCLRLVTSSRSTRASVPSL</sequence>
<keyword evidence="9" id="KW-1133">Transmembrane helix</keyword>
<keyword evidence="3 7" id="KW-0245">EGF-like domain</keyword>
<evidence type="ECO:0000256" key="10">
    <source>
        <dbReference type="SAM" id="SignalP"/>
    </source>
</evidence>
<reference evidence="12" key="3">
    <citation type="submission" date="2025-09" db="UniProtKB">
        <authorList>
            <consortium name="Ensembl"/>
        </authorList>
    </citation>
    <scope>IDENTIFICATION</scope>
</reference>
<keyword evidence="9" id="KW-0812">Transmembrane</keyword>
<organism evidence="12 13">
    <name type="scientific">Echeneis naucrates</name>
    <name type="common">Live sharksucker</name>
    <dbReference type="NCBI Taxonomy" id="173247"/>
    <lineage>
        <taxon>Eukaryota</taxon>
        <taxon>Metazoa</taxon>
        <taxon>Chordata</taxon>
        <taxon>Craniata</taxon>
        <taxon>Vertebrata</taxon>
        <taxon>Euteleostomi</taxon>
        <taxon>Actinopterygii</taxon>
        <taxon>Neopterygii</taxon>
        <taxon>Teleostei</taxon>
        <taxon>Neoteleostei</taxon>
        <taxon>Acanthomorphata</taxon>
        <taxon>Carangaria</taxon>
        <taxon>Carangiformes</taxon>
        <taxon>Echeneidae</taxon>
        <taxon>Echeneis</taxon>
    </lineage>
</organism>
<evidence type="ECO:0000256" key="4">
    <source>
        <dbReference type="ARBA" id="ARBA00023030"/>
    </source>
</evidence>
<evidence type="ECO:0000256" key="9">
    <source>
        <dbReference type="SAM" id="Phobius"/>
    </source>
</evidence>
<dbReference type="Gene3D" id="2.10.25.10">
    <property type="entry name" value="Laminin"/>
    <property type="match status" value="1"/>
</dbReference>
<dbReference type="GO" id="GO:0007173">
    <property type="term" value="P:epidermal growth factor receptor signaling pathway"/>
    <property type="evidence" value="ECO:0007669"/>
    <property type="project" value="TreeGrafter"/>
</dbReference>
<evidence type="ECO:0000259" key="11">
    <source>
        <dbReference type="PROSITE" id="PS50026"/>
    </source>
</evidence>
<dbReference type="AlphaFoldDB" id="A0A665UF99"/>
<gene>
    <name evidence="12" type="primary">btc</name>
</gene>
<keyword evidence="2" id="KW-0964">Secreted</keyword>
<comment type="subcellular location">
    <subcellularLocation>
        <location evidence="1">Secreted</location>
        <location evidence="1">Extracellular space</location>
    </subcellularLocation>
</comment>
<dbReference type="GO" id="GO:0051781">
    <property type="term" value="P:positive regulation of cell division"/>
    <property type="evidence" value="ECO:0007669"/>
    <property type="project" value="UniProtKB-KW"/>
</dbReference>
<dbReference type="SUPFAM" id="SSF57196">
    <property type="entry name" value="EGF/Laminin"/>
    <property type="match status" value="1"/>
</dbReference>
<evidence type="ECO:0000256" key="6">
    <source>
        <dbReference type="ARBA" id="ARBA00023246"/>
    </source>
</evidence>
<evidence type="ECO:0000313" key="12">
    <source>
        <dbReference type="Ensembl" id="ENSENLP00000018323.1"/>
    </source>
</evidence>
<dbReference type="Ensembl" id="ENSENLT00000019016.1">
    <property type="protein sequence ID" value="ENSENLP00000018323.1"/>
    <property type="gene ID" value="ENSENLG00000008428.1"/>
</dbReference>
<evidence type="ECO:0000256" key="1">
    <source>
        <dbReference type="ARBA" id="ARBA00004239"/>
    </source>
</evidence>
<name>A0A665UF99_ECHNA</name>
<dbReference type="FunCoup" id="A0A665UF99">
    <property type="interactions" value="711"/>
</dbReference>
<dbReference type="OMA" id="QPKRKGH"/>
<feature type="disulfide bond" evidence="7">
    <location>
        <begin position="91"/>
        <end position="100"/>
    </location>
</feature>
<dbReference type="GO" id="GO:0008083">
    <property type="term" value="F:growth factor activity"/>
    <property type="evidence" value="ECO:0007669"/>
    <property type="project" value="UniProtKB-KW"/>
</dbReference>
<comment type="caution">
    <text evidence="7">Lacks conserved residue(s) required for the propagation of feature annotation.</text>
</comment>
<dbReference type="GO" id="GO:0005154">
    <property type="term" value="F:epidermal growth factor receptor binding"/>
    <property type="evidence" value="ECO:0007669"/>
    <property type="project" value="TreeGrafter"/>
</dbReference>
<dbReference type="FunFam" id="2.10.25.10:FF:000182">
    <property type="entry name" value="Protransforming growth factor alpha"/>
    <property type="match status" value="1"/>
</dbReference>
<keyword evidence="10" id="KW-0732">Signal</keyword>
<dbReference type="InterPro" id="IPR000742">
    <property type="entry name" value="EGF"/>
</dbReference>
<dbReference type="PROSITE" id="PS01186">
    <property type="entry name" value="EGF_2"/>
    <property type="match status" value="1"/>
</dbReference>
<dbReference type="InParanoid" id="A0A665UF99"/>
<keyword evidence="6" id="KW-0497">Mitogen</keyword>
<evidence type="ECO:0000256" key="2">
    <source>
        <dbReference type="ARBA" id="ARBA00022525"/>
    </source>
</evidence>
<dbReference type="PROSITE" id="PS50026">
    <property type="entry name" value="EGF_3"/>
    <property type="match status" value="1"/>
</dbReference>
<protein>
    <submittedName>
        <fullName evidence="12">Betacellulin, epidermal growth factor family member</fullName>
    </submittedName>
</protein>
<feature type="region of interest" description="Disordered" evidence="8">
    <location>
        <begin position="153"/>
        <end position="184"/>
    </location>
</feature>
<dbReference type="PANTHER" id="PTHR10740:SF3">
    <property type="entry name" value="PROBETACELLULIN"/>
    <property type="match status" value="1"/>
</dbReference>
<feature type="signal peptide" evidence="10">
    <location>
        <begin position="1"/>
        <end position="23"/>
    </location>
</feature>